<keyword evidence="3" id="KW-0238">DNA-binding</keyword>
<comment type="caution">
    <text evidence="6">The sequence shown here is derived from an EMBL/GenBank/DDBJ whole genome shotgun (WGS) entry which is preliminary data.</text>
</comment>
<dbReference type="Proteomes" id="UP001152523">
    <property type="component" value="Unassembled WGS sequence"/>
</dbReference>
<keyword evidence="4" id="KW-0804">Transcription</keyword>
<gene>
    <name evidence="6" type="ORF">CEPIT_LOCUS7752</name>
</gene>
<organism evidence="6 7">
    <name type="scientific">Cuscuta epithymum</name>
    <dbReference type="NCBI Taxonomy" id="186058"/>
    <lineage>
        <taxon>Eukaryota</taxon>
        <taxon>Viridiplantae</taxon>
        <taxon>Streptophyta</taxon>
        <taxon>Embryophyta</taxon>
        <taxon>Tracheophyta</taxon>
        <taxon>Spermatophyta</taxon>
        <taxon>Magnoliopsida</taxon>
        <taxon>eudicotyledons</taxon>
        <taxon>Gunneridae</taxon>
        <taxon>Pentapetalae</taxon>
        <taxon>asterids</taxon>
        <taxon>lamiids</taxon>
        <taxon>Solanales</taxon>
        <taxon>Convolvulaceae</taxon>
        <taxon>Cuscuteae</taxon>
        <taxon>Cuscuta</taxon>
        <taxon>Cuscuta subgen. Cuscuta</taxon>
    </lineage>
</organism>
<name>A0AAV0CR17_9ASTE</name>
<dbReference type="AlphaFoldDB" id="A0AAV0CR17"/>
<proteinExistence type="predicted"/>
<protein>
    <submittedName>
        <fullName evidence="6">Uncharacterized protein</fullName>
    </submittedName>
</protein>
<reference evidence="6" key="1">
    <citation type="submission" date="2022-07" db="EMBL/GenBank/DDBJ databases">
        <authorList>
            <person name="Macas J."/>
            <person name="Novak P."/>
            <person name="Neumann P."/>
        </authorList>
    </citation>
    <scope>NUCLEOTIDE SEQUENCE</scope>
</reference>
<keyword evidence="7" id="KW-1185">Reference proteome</keyword>
<keyword evidence="2" id="KW-0805">Transcription regulation</keyword>
<comment type="subcellular location">
    <subcellularLocation>
        <location evidence="1">Nucleus</location>
    </subcellularLocation>
</comment>
<keyword evidence="5" id="KW-0539">Nucleus</keyword>
<accession>A0AAV0CR17</accession>
<evidence type="ECO:0000256" key="4">
    <source>
        <dbReference type="ARBA" id="ARBA00023163"/>
    </source>
</evidence>
<evidence type="ECO:0000256" key="2">
    <source>
        <dbReference type="ARBA" id="ARBA00023015"/>
    </source>
</evidence>
<evidence type="ECO:0000313" key="7">
    <source>
        <dbReference type="Proteomes" id="UP001152523"/>
    </source>
</evidence>
<evidence type="ECO:0000256" key="5">
    <source>
        <dbReference type="ARBA" id="ARBA00023242"/>
    </source>
</evidence>
<dbReference type="SUPFAM" id="SSF101936">
    <property type="entry name" value="DNA-binding pseudobarrel domain"/>
    <property type="match status" value="1"/>
</dbReference>
<evidence type="ECO:0000256" key="3">
    <source>
        <dbReference type="ARBA" id="ARBA00023125"/>
    </source>
</evidence>
<dbReference type="GO" id="GO:0003677">
    <property type="term" value="F:DNA binding"/>
    <property type="evidence" value="ECO:0007669"/>
    <property type="project" value="UniProtKB-KW"/>
</dbReference>
<evidence type="ECO:0000313" key="6">
    <source>
        <dbReference type="EMBL" id="CAH9081581.1"/>
    </source>
</evidence>
<dbReference type="GO" id="GO:0005634">
    <property type="term" value="C:nucleus"/>
    <property type="evidence" value="ECO:0007669"/>
    <property type="project" value="UniProtKB-SubCell"/>
</dbReference>
<dbReference type="EMBL" id="CAMAPF010000036">
    <property type="protein sequence ID" value="CAH9081581.1"/>
    <property type="molecule type" value="Genomic_DNA"/>
</dbReference>
<dbReference type="Gene3D" id="2.40.330.10">
    <property type="entry name" value="DNA-binding pseudobarrel domain"/>
    <property type="match status" value="1"/>
</dbReference>
<sequence>MQFTIVWFLFKATDLEFAKIPVCMHRHLFEHAKLYARLIYGAATWTVKVEDFSFTDGFPEFLIENNVECGTYMLLRHIGNFTFQVLMFDDLGFSLNLAGPPSGSSITSDKPDDFMVYVESCVPDCTYRQLYLPASFLYVRGQTSKVHVLFHYLVAL</sequence>
<dbReference type="InterPro" id="IPR015300">
    <property type="entry name" value="DNA-bd_pseudobarrel_sf"/>
</dbReference>
<evidence type="ECO:0000256" key="1">
    <source>
        <dbReference type="ARBA" id="ARBA00004123"/>
    </source>
</evidence>